<dbReference type="EMBL" id="CM042029">
    <property type="protein sequence ID" value="KAI3796509.1"/>
    <property type="molecule type" value="Genomic_DNA"/>
</dbReference>
<evidence type="ECO:0000313" key="2">
    <source>
        <dbReference type="Proteomes" id="UP001056120"/>
    </source>
</evidence>
<protein>
    <submittedName>
        <fullName evidence="1">Uncharacterized protein</fullName>
    </submittedName>
</protein>
<keyword evidence="2" id="KW-1185">Reference proteome</keyword>
<reference evidence="1 2" key="2">
    <citation type="journal article" date="2022" name="Mol. Ecol. Resour.">
        <title>The genomes of chicory, endive, great burdock and yacon provide insights into Asteraceae paleo-polyploidization history and plant inulin production.</title>
        <authorList>
            <person name="Fan W."/>
            <person name="Wang S."/>
            <person name="Wang H."/>
            <person name="Wang A."/>
            <person name="Jiang F."/>
            <person name="Liu H."/>
            <person name="Zhao H."/>
            <person name="Xu D."/>
            <person name="Zhang Y."/>
        </authorList>
    </citation>
    <scope>NUCLEOTIDE SEQUENCE [LARGE SCALE GENOMIC DNA]</scope>
    <source>
        <strain evidence="2">cv. Yunnan</strain>
        <tissue evidence="1">Leaves</tissue>
    </source>
</reference>
<accession>A0ACB9HKP5</accession>
<evidence type="ECO:0000313" key="1">
    <source>
        <dbReference type="EMBL" id="KAI3796509.1"/>
    </source>
</evidence>
<dbReference type="Proteomes" id="UP001056120">
    <property type="component" value="Linkage Group LG12"/>
</dbReference>
<gene>
    <name evidence="1" type="ORF">L1987_39181</name>
</gene>
<sequence>MAEQRSGDDQKHSQDGSGIKIRPQGDAKSINRPQDDAKSINRPVQRRLHLQRAISVYYDSLAKRLSPETCTSQKLVGGEDGEKPKALKLAIKDWRIKRLSGLQENFELLKEIKSRERVVDVGGGSLDVIRESQIWLRNWANGLFTKYKSGSKCEE</sequence>
<comment type="caution">
    <text evidence="1">The sequence shown here is derived from an EMBL/GenBank/DDBJ whole genome shotgun (WGS) entry which is preliminary data.</text>
</comment>
<organism evidence="1 2">
    <name type="scientific">Smallanthus sonchifolius</name>
    <dbReference type="NCBI Taxonomy" id="185202"/>
    <lineage>
        <taxon>Eukaryota</taxon>
        <taxon>Viridiplantae</taxon>
        <taxon>Streptophyta</taxon>
        <taxon>Embryophyta</taxon>
        <taxon>Tracheophyta</taxon>
        <taxon>Spermatophyta</taxon>
        <taxon>Magnoliopsida</taxon>
        <taxon>eudicotyledons</taxon>
        <taxon>Gunneridae</taxon>
        <taxon>Pentapetalae</taxon>
        <taxon>asterids</taxon>
        <taxon>campanulids</taxon>
        <taxon>Asterales</taxon>
        <taxon>Asteraceae</taxon>
        <taxon>Asteroideae</taxon>
        <taxon>Heliantheae alliance</taxon>
        <taxon>Millerieae</taxon>
        <taxon>Smallanthus</taxon>
    </lineage>
</organism>
<proteinExistence type="predicted"/>
<name>A0ACB9HKP5_9ASTR</name>
<reference evidence="2" key="1">
    <citation type="journal article" date="2022" name="Mol. Ecol. Resour.">
        <title>The genomes of chicory, endive, great burdock and yacon provide insights into Asteraceae palaeo-polyploidization history and plant inulin production.</title>
        <authorList>
            <person name="Fan W."/>
            <person name="Wang S."/>
            <person name="Wang H."/>
            <person name="Wang A."/>
            <person name="Jiang F."/>
            <person name="Liu H."/>
            <person name="Zhao H."/>
            <person name="Xu D."/>
            <person name="Zhang Y."/>
        </authorList>
    </citation>
    <scope>NUCLEOTIDE SEQUENCE [LARGE SCALE GENOMIC DNA]</scope>
    <source>
        <strain evidence="2">cv. Yunnan</strain>
    </source>
</reference>